<name>A0A242MLK4_CABSO</name>
<comment type="caution">
    <text evidence="1">The sequence shown here is derived from an EMBL/GenBank/DDBJ whole genome shotgun (WGS) entry which is preliminary data.</text>
</comment>
<accession>A0A242MLK4</accession>
<dbReference type="Proteomes" id="UP000195221">
    <property type="component" value="Unassembled WGS sequence"/>
</dbReference>
<proteinExistence type="predicted"/>
<gene>
    <name evidence="1" type="ORF">PAMC26577_22020</name>
</gene>
<organism evidence="1 2">
    <name type="scientific">Caballeronia sordidicola</name>
    <name type="common">Burkholderia sordidicola</name>
    <dbReference type="NCBI Taxonomy" id="196367"/>
    <lineage>
        <taxon>Bacteria</taxon>
        <taxon>Pseudomonadati</taxon>
        <taxon>Pseudomonadota</taxon>
        <taxon>Betaproteobacteria</taxon>
        <taxon>Burkholderiales</taxon>
        <taxon>Burkholderiaceae</taxon>
        <taxon>Caballeronia</taxon>
    </lineage>
</organism>
<reference evidence="1 2" key="1">
    <citation type="submission" date="2017-03" db="EMBL/GenBank/DDBJ databases">
        <title>Genome analysis of strain PAMC 26577.</title>
        <authorList>
            <person name="Oh H.-M."/>
            <person name="Yang J.-A."/>
        </authorList>
    </citation>
    <scope>NUCLEOTIDE SEQUENCE [LARGE SCALE GENOMIC DNA]</scope>
    <source>
        <strain evidence="1 2">PAMC 26577</strain>
    </source>
</reference>
<dbReference type="AlphaFoldDB" id="A0A242MLK4"/>
<evidence type="ECO:0000313" key="2">
    <source>
        <dbReference type="Proteomes" id="UP000195221"/>
    </source>
</evidence>
<sequence>MHKPPNVVPADPQSLQPISRQMNMTFDSVELQGMSPVQRSNVVRHLASLLAQAAGVAVAKERDDE</sequence>
<protein>
    <submittedName>
        <fullName evidence="1">Uncharacterized protein</fullName>
    </submittedName>
</protein>
<dbReference type="EMBL" id="NBTZ01000097">
    <property type="protein sequence ID" value="OTP72081.1"/>
    <property type="molecule type" value="Genomic_DNA"/>
</dbReference>
<evidence type="ECO:0000313" key="1">
    <source>
        <dbReference type="EMBL" id="OTP72081.1"/>
    </source>
</evidence>